<reference evidence="2 3" key="1">
    <citation type="submission" date="2020-01" db="EMBL/GenBank/DDBJ databases">
        <title>Sphingomonas sp. C33 whole genome sequece.</title>
        <authorList>
            <person name="Park C."/>
        </authorList>
    </citation>
    <scope>NUCLEOTIDE SEQUENCE [LARGE SCALE GENOMIC DNA]</scope>
    <source>
        <strain evidence="2 3">C33</strain>
    </source>
</reference>
<protein>
    <submittedName>
        <fullName evidence="2">DNA-binding protein</fullName>
    </submittedName>
</protein>
<name>A0A7Z2NX59_9SPHN</name>
<sequence length="89" mass="9679">MNTTVKPLDTNAVAAMIGIAPMTLRIWRVHGKGPKFVKLGDSKRSGVMYYEADVLAWLDERKFASTSAYSPAAAVSNKPSNLRSQHVSA</sequence>
<dbReference type="EMBL" id="CP047895">
    <property type="protein sequence ID" value="QHL91157.1"/>
    <property type="molecule type" value="Genomic_DNA"/>
</dbReference>
<dbReference type="InterPro" id="IPR009061">
    <property type="entry name" value="DNA-bd_dom_put_sf"/>
</dbReference>
<dbReference type="AlphaFoldDB" id="A0A7Z2NX59"/>
<evidence type="ECO:0000313" key="3">
    <source>
        <dbReference type="Proteomes" id="UP000464468"/>
    </source>
</evidence>
<dbReference type="Proteomes" id="UP000464468">
    <property type="component" value="Chromosome"/>
</dbReference>
<dbReference type="RefSeq" id="WP_160593087.1">
    <property type="nucleotide sequence ID" value="NZ_CP047895.1"/>
</dbReference>
<gene>
    <name evidence="2" type="ORF">GVO57_10440</name>
</gene>
<keyword evidence="3" id="KW-1185">Reference proteome</keyword>
<evidence type="ECO:0000313" key="2">
    <source>
        <dbReference type="EMBL" id="QHL91157.1"/>
    </source>
</evidence>
<evidence type="ECO:0000256" key="1">
    <source>
        <dbReference type="SAM" id="MobiDB-lite"/>
    </source>
</evidence>
<feature type="compositionally biased region" description="Polar residues" evidence="1">
    <location>
        <begin position="77"/>
        <end position="89"/>
    </location>
</feature>
<organism evidence="2 3">
    <name type="scientific">Sphingomonas changnyeongensis</name>
    <dbReference type="NCBI Taxonomy" id="2698679"/>
    <lineage>
        <taxon>Bacteria</taxon>
        <taxon>Pseudomonadati</taxon>
        <taxon>Pseudomonadota</taxon>
        <taxon>Alphaproteobacteria</taxon>
        <taxon>Sphingomonadales</taxon>
        <taxon>Sphingomonadaceae</taxon>
        <taxon>Sphingomonas</taxon>
    </lineage>
</organism>
<accession>A0A7Z2NX59</accession>
<dbReference type="SUPFAM" id="SSF46955">
    <property type="entry name" value="Putative DNA-binding domain"/>
    <property type="match status" value="1"/>
</dbReference>
<proteinExistence type="predicted"/>
<keyword evidence="2" id="KW-0238">DNA-binding</keyword>
<dbReference type="KEGG" id="schy:GVO57_10440"/>
<dbReference type="GO" id="GO:0003677">
    <property type="term" value="F:DNA binding"/>
    <property type="evidence" value="ECO:0007669"/>
    <property type="project" value="UniProtKB-KW"/>
</dbReference>
<feature type="region of interest" description="Disordered" evidence="1">
    <location>
        <begin position="69"/>
        <end position="89"/>
    </location>
</feature>